<protein>
    <submittedName>
        <fullName evidence="5">Cupredoxin</fullName>
    </submittedName>
</protein>
<dbReference type="GO" id="GO:0005507">
    <property type="term" value="F:copper ion binding"/>
    <property type="evidence" value="ECO:0007669"/>
    <property type="project" value="InterPro"/>
</dbReference>
<name>A0A096PAX1_OSTTA</name>
<reference evidence="5 6" key="2">
    <citation type="journal article" date="2014" name="BMC Genomics">
        <title>An improved genome of the model marine alga Ostreococcus tauri unfolds by assessing Illumina de novo assemblies.</title>
        <authorList>
            <person name="Blanc-Mathieu R."/>
            <person name="Verhelst B."/>
            <person name="Derelle E."/>
            <person name="Rombauts S."/>
            <person name="Bouget F.Y."/>
            <person name="Carre I."/>
            <person name="Chateau A."/>
            <person name="Eyre-Walker A."/>
            <person name="Grimsley N."/>
            <person name="Moreau H."/>
            <person name="Piegu B."/>
            <person name="Rivals E."/>
            <person name="Schackwitz W."/>
            <person name="Van de Peer Y."/>
            <person name="Piganeau G."/>
        </authorList>
    </citation>
    <scope>NUCLEOTIDE SEQUENCE [LARGE SCALE GENOMIC DNA]</scope>
    <source>
        <strain evidence="6">OTTH 0595 / CCAP 157/2 / RCC745</strain>
    </source>
</reference>
<dbReference type="PANTHER" id="PTHR11709">
    <property type="entry name" value="MULTI-COPPER OXIDASE"/>
    <property type="match status" value="1"/>
</dbReference>
<organism evidence="5 6">
    <name type="scientific">Ostreococcus tauri</name>
    <name type="common">Marine green alga</name>
    <dbReference type="NCBI Taxonomy" id="70448"/>
    <lineage>
        <taxon>Eukaryota</taxon>
        <taxon>Viridiplantae</taxon>
        <taxon>Chlorophyta</taxon>
        <taxon>Mamiellophyceae</taxon>
        <taxon>Mamiellales</taxon>
        <taxon>Bathycoccaceae</taxon>
        <taxon>Ostreococcus</taxon>
    </lineage>
</organism>
<dbReference type="STRING" id="70448.A0A096PAX1"/>
<dbReference type="AlphaFoldDB" id="A0A096PAX1"/>
<proteinExistence type="inferred from homology"/>
<accession>A0A096PAX1</accession>
<dbReference type="InterPro" id="IPR008972">
    <property type="entry name" value="Cupredoxin"/>
</dbReference>
<evidence type="ECO:0000313" key="5">
    <source>
        <dbReference type="EMBL" id="CEG02089.1"/>
    </source>
</evidence>
<dbReference type="GO" id="GO:0016491">
    <property type="term" value="F:oxidoreductase activity"/>
    <property type="evidence" value="ECO:0007669"/>
    <property type="project" value="InterPro"/>
</dbReference>
<dbReference type="InterPro" id="IPR011706">
    <property type="entry name" value="Cu-oxidase_C"/>
</dbReference>
<feature type="region of interest" description="Disordered" evidence="2">
    <location>
        <begin position="24"/>
        <end position="54"/>
    </location>
</feature>
<evidence type="ECO:0000256" key="1">
    <source>
        <dbReference type="ARBA" id="ARBA00010609"/>
    </source>
</evidence>
<dbReference type="SUPFAM" id="SSF49503">
    <property type="entry name" value="Cupredoxins"/>
    <property type="match status" value="3"/>
</dbReference>
<dbReference type="InterPro" id="IPR045087">
    <property type="entry name" value="Cu-oxidase_fam"/>
</dbReference>
<dbReference type="CDD" id="cd13853">
    <property type="entry name" value="CuRO_1_Tth-MCO_like"/>
    <property type="match status" value="1"/>
</dbReference>
<sequence length="644" mass="68655">MSQRDAHVPTLRHKVAAERQRIVLAGRYASARPAPSHRRASPRPERSPPSRSTARVVMTARSFPIAQRARPETRTIGTTLLIAAALVSRASRARGADLVEPNVARSVSNVLTETLVVEEYTYATTTPSVFSFKTRGYFGATADASTAADQTLSDLKIGPTLKFAAGDRVNILLDNKLEPNTDSVVMNTYHTPGTTNLHMHGLHISAYDPHDNVLIKVEPGSTRQYAYDIIADHAAGTHWYHAHAHGSTALQVGGGLVGVIIVEDGSDEIPAEYQNLDEKVMMIQYMQFEDVRRIAATSGMGESHTSSSTASIADMFTTNGQYAPTIKIDQNEWTRLRMVFMALDKVVEFTLGSAAAGLGCEWTLLAKDGIYVDNAPRALTNVYMAPGNRADVLIRCTTVGSFTVDSVGGASGRGPPSKNIATTVGALNFQVVSSASSATTLTPFNAKLPNYLASVTAYAGSGAVESHTLQFSPVAGGGCNVNYDNAGAAAYTAVSLGNIPAGSVQTWSLSGSDRHPFHIHVNPFQLGSVTDTSGLANPYFFMGDWHDVMYVPSGYSIPQVHFHTADFTGKVVAHCHFLNHEDQGCMGFWEITGDNGTVVSDLAARAMTTVVSPPPSPSSSGTVHVASVARAFALCALATLFAYA</sequence>
<keyword evidence="6" id="KW-1185">Reference proteome</keyword>
<evidence type="ECO:0000259" key="4">
    <source>
        <dbReference type="Pfam" id="PF07732"/>
    </source>
</evidence>
<dbReference type="KEGG" id="ota:OT_ostta14g01670"/>
<feature type="domain" description="Plastocyanin-like" evidence="3">
    <location>
        <begin position="495"/>
        <end position="587"/>
    </location>
</feature>
<reference evidence="6" key="1">
    <citation type="journal article" date="2006" name="Proc. Natl. Acad. Sci. U.S.A.">
        <title>Genome analysis of the smallest free-living eukaryote Ostreococcus tauri unveils many unique features.</title>
        <authorList>
            <person name="Derelle E."/>
            <person name="Ferraz C."/>
            <person name="Rombauts S."/>
            <person name="Rouze P."/>
            <person name="Worden A.Z."/>
            <person name="Robbens S."/>
            <person name="Partensky F."/>
            <person name="Degroeve S."/>
            <person name="Echeynie S."/>
            <person name="Cooke R."/>
            <person name="Saeys Y."/>
            <person name="Wuyts J."/>
            <person name="Jabbari K."/>
            <person name="Bowler C."/>
            <person name="Panaud O."/>
            <person name="Piegu B."/>
            <person name="Ball S.G."/>
            <person name="Ral J.-P."/>
            <person name="Bouget F.-Y."/>
            <person name="Piganeau G."/>
            <person name="De Baets B."/>
            <person name="Picard A."/>
            <person name="Delseny M."/>
            <person name="Demaille J."/>
            <person name="Van de Peer Y."/>
            <person name="Moreau H."/>
        </authorList>
    </citation>
    <scope>NUCLEOTIDE SEQUENCE [LARGE SCALE GENOMIC DNA]</scope>
    <source>
        <strain evidence="6">OTTH 0595 / CCAP 157/2 / RCC745</strain>
    </source>
</reference>
<dbReference type="EMBL" id="CAID01000014">
    <property type="protein sequence ID" value="CEG02089.1"/>
    <property type="molecule type" value="Genomic_DNA"/>
</dbReference>
<dbReference type="GeneID" id="9837908"/>
<dbReference type="OrthoDB" id="508325at2759"/>
<dbReference type="Pfam" id="PF07732">
    <property type="entry name" value="Cu-oxidase_3"/>
    <property type="match status" value="1"/>
</dbReference>
<comment type="similarity">
    <text evidence="1">Belongs to the multicopper oxidase family.</text>
</comment>
<dbReference type="Proteomes" id="UP000009170">
    <property type="component" value="Unassembled WGS sequence"/>
</dbReference>
<gene>
    <name evidence="5" type="ORF">OT_ostta14g01670</name>
</gene>
<dbReference type="PANTHER" id="PTHR11709:SF518">
    <property type="entry name" value="MULTICOPPER OXIDASE"/>
    <property type="match status" value="1"/>
</dbReference>
<evidence type="ECO:0000256" key="2">
    <source>
        <dbReference type="SAM" id="MobiDB-lite"/>
    </source>
</evidence>
<dbReference type="InterPro" id="IPR011707">
    <property type="entry name" value="Cu-oxidase-like_N"/>
</dbReference>
<dbReference type="RefSeq" id="XP_022841344.1">
    <property type="nucleotide sequence ID" value="XM_022982569.1"/>
</dbReference>
<dbReference type="Gene3D" id="2.60.40.420">
    <property type="entry name" value="Cupredoxins - blue copper proteins"/>
    <property type="match status" value="3"/>
</dbReference>
<dbReference type="Pfam" id="PF07731">
    <property type="entry name" value="Cu-oxidase_2"/>
    <property type="match status" value="1"/>
</dbReference>
<feature type="domain" description="Plastocyanin-like" evidence="4">
    <location>
        <begin position="157"/>
        <end position="265"/>
    </location>
</feature>
<evidence type="ECO:0000313" key="6">
    <source>
        <dbReference type="Proteomes" id="UP000009170"/>
    </source>
</evidence>
<evidence type="ECO:0000259" key="3">
    <source>
        <dbReference type="Pfam" id="PF07731"/>
    </source>
</evidence>
<comment type="caution">
    <text evidence="5">The sequence shown here is derived from an EMBL/GenBank/DDBJ whole genome shotgun (WGS) entry which is preliminary data.</text>
</comment>
<dbReference type="InParanoid" id="A0A096PAX1"/>